<dbReference type="SUPFAM" id="SSF52025">
    <property type="entry name" value="PA domain"/>
    <property type="match status" value="1"/>
</dbReference>
<evidence type="ECO:0000256" key="6">
    <source>
        <dbReference type="SAM" id="MobiDB-lite"/>
    </source>
</evidence>
<name>A0A8K1CM40_PYTOL</name>
<comment type="caution">
    <text evidence="9">The sequence shown here is derived from an EMBL/GenBank/DDBJ whole genome shotgun (WGS) entry which is preliminary data.</text>
</comment>
<gene>
    <name evidence="9" type="ORF">Poli38472_009005</name>
</gene>
<dbReference type="SUPFAM" id="SSF57850">
    <property type="entry name" value="RING/U-box"/>
    <property type="match status" value="1"/>
</dbReference>
<dbReference type="PROSITE" id="PS50089">
    <property type="entry name" value="ZF_RING_2"/>
    <property type="match status" value="1"/>
</dbReference>
<organism evidence="9 10">
    <name type="scientific">Pythium oligandrum</name>
    <name type="common">Mycoparasitic fungus</name>
    <dbReference type="NCBI Taxonomy" id="41045"/>
    <lineage>
        <taxon>Eukaryota</taxon>
        <taxon>Sar</taxon>
        <taxon>Stramenopiles</taxon>
        <taxon>Oomycota</taxon>
        <taxon>Peronosporomycetes</taxon>
        <taxon>Pythiales</taxon>
        <taxon>Pythiaceae</taxon>
        <taxon>Pythium</taxon>
    </lineage>
</organism>
<dbReference type="InterPro" id="IPR051826">
    <property type="entry name" value="E3_ubiquitin-ligase_domain"/>
</dbReference>
<evidence type="ECO:0000256" key="7">
    <source>
        <dbReference type="SAM" id="Phobius"/>
    </source>
</evidence>
<dbReference type="GO" id="GO:0008270">
    <property type="term" value="F:zinc ion binding"/>
    <property type="evidence" value="ECO:0007669"/>
    <property type="project" value="UniProtKB-KW"/>
</dbReference>
<dbReference type="CDD" id="cd04818">
    <property type="entry name" value="PA_subtilisin_1"/>
    <property type="match status" value="1"/>
</dbReference>
<keyword evidence="5" id="KW-0863">Zinc-finger</keyword>
<feature type="transmembrane region" description="Helical" evidence="7">
    <location>
        <begin position="190"/>
        <end position="221"/>
    </location>
</feature>
<dbReference type="InterPro" id="IPR001841">
    <property type="entry name" value="Znf_RING"/>
</dbReference>
<reference evidence="9" key="1">
    <citation type="submission" date="2019-03" db="EMBL/GenBank/DDBJ databases">
        <title>Long read genome sequence of the mycoparasitic Pythium oligandrum ATCC 38472 isolated from sugarbeet rhizosphere.</title>
        <authorList>
            <person name="Gaulin E."/>
        </authorList>
    </citation>
    <scope>NUCLEOTIDE SEQUENCE</scope>
    <source>
        <strain evidence="9">ATCC 38472_TT</strain>
    </source>
</reference>
<keyword evidence="4 7" id="KW-0472">Membrane</keyword>
<evidence type="ECO:0000256" key="3">
    <source>
        <dbReference type="ARBA" id="ARBA00022989"/>
    </source>
</evidence>
<evidence type="ECO:0000256" key="1">
    <source>
        <dbReference type="ARBA" id="ARBA00004370"/>
    </source>
</evidence>
<evidence type="ECO:0000313" key="9">
    <source>
        <dbReference type="EMBL" id="TMW64838.1"/>
    </source>
</evidence>
<feature type="region of interest" description="Disordered" evidence="6">
    <location>
        <begin position="260"/>
        <end position="281"/>
    </location>
</feature>
<evidence type="ECO:0000256" key="4">
    <source>
        <dbReference type="ARBA" id="ARBA00023136"/>
    </source>
</evidence>
<protein>
    <recommendedName>
        <fullName evidence="8">RING-type domain-containing protein</fullName>
    </recommendedName>
</protein>
<keyword evidence="2 7" id="KW-0812">Transmembrane</keyword>
<dbReference type="GO" id="GO:0006511">
    <property type="term" value="P:ubiquitin-dependent protein catabolic process"/>
    <property type="evidence" value="ECO:0007669"/>
    <property type="project" value="TreeGrafter"/>
</dbReference>
<accession>A0A8K1CM40</accession>
<feature type="compositionally biased region" description="Polar residues" evidence="6">
    <location>
        <begin position="265"/>
        <end position="275"/>
    </location>
</feature>
<keyword evidence="3 7" id="KW-1133">Transmembrane helix</keyword>
<keyword evidence="5" id="KW-0479">Metal-binding</keyword>
<dbReference type="CDD" id="cd16454">
    <property type="entry name" value="RING-H2_PA-TM-RING"/>
    <property type="match status" value="1"/>
</dbReference>
<dbReference type="Gene3D" id="3.30.40.10">
    <property type="entry name" value="Zinc/RING finger domain, C3HC4 (zinc finger)"/>
    <property type="match status" value="1"/>
</dbReference>
<dbReference type="EMBL" id="SPLM01000038">
    <property type="protein sequence ID" value="TMW64838.1"/>
    <property type="molecule type" value="Genomic_DNA"/>
</dbReference>
<dbReference type="SMART" id="SM00184">
    <property type="entry name" value="RING"/>
    <property type="match status" value="1"/>
</dbReference>
<dbReference type="Pfam" id="PF13639">
    <property type="entry name" value="zf-RING_2"/>
    <property type="match status" value="1"/>
</dbReference>
<evidence type="ECO:0000256" key="5">
    <source>
        <dbReference type="PROSITE-ProRule" id="PRU00175"/>
    </source>
</evidence>
<dbReference type="Gene3D" id="3.50.30.30">
    <property type="match status" value="1"/>
</dbReference>
<sequence length="394" mass="44268">MRRDVVYARVGGVSTRLLLLSMTLMVWTTHVTALIIERPFYSVMTHVSGEFTDADTLHDAALTSKEVIPVTPFHACEPISTDLSGRIALVQRGDCNFVKKVYNAQRAGAIGVVVMDNAARDEAPHHIIMQKDENATQLTIPGVFVAYRDGERLLHFIRKAAPWTPALVTINEVGEMPQDRTKYRFWKRAVAYIFLVSVVCALSSGLSIISSFLFGFVGTLWRSRVTRKLPVIHYVPHLQAELLERALRDAHILDRIVLDDDDGSTPETEGNTDNMSAAVDENEENTSGESCSICLDDFVVHDRVKVLPCQHFFHVDCIDPWLEFRSGRCPLCKQDAISALDEPPKSFFGFTLPRLEQVLRQEHWFHTFFLMLPASLVSCLIVNAAASVIRGMWP</sequence>
<feature type="domain" description="RING-type" evidence="8">
    <location>
        <begin position="291"/>
        <end position="333"/>
    </location>
</feature>
<dbReference type="InterPro" id="IPR003137">
    <property type="entry name" value="PA_domain"/>
</dbReference>
<dbReference type="Pfam" id="PF02225">
    <property type="entry name" value="PA"/>
    <property type="match status" value="1"/>
</dbReference>
<dbReference type="InterPro" id="IPR013083">
    <property type="entry name" value="Znf_RING/FYVE/PHD"/>
</dbReference>
<evidence type="ECO:0000256" key="2">
    <source>
        <dbReference type="ARBA" id="ARBA00022692"/>
    </source>
</evidence>
<dbReference type="OrthoDB" id="8062037at2759"/>
<dbReference type="Proteomes" id="UP000794436">
    <property type="component" value="Unassembled WGS sequence"/>
</dbReference>
<keyword evidence="10" id="KW-1185">Reference proteome</keyword>
<keyword evidence="5" id="KW-0862">Zinc</keyword>
<dbReference type="GO" id="GO:0016020">
    <property type="term" value="C:membrane"/>
    <property type="evidence" value="ECO:0007669"/>
    <property type="project" value="UniProtKB-SubCell"/>
</dbReference>
<evidence type="ECO:0000259" key="8">
    <source>
        <dbReference type="PROSITE" id="PS50089"/>
    </source>
</evidence>
<dbReference type="AlphaFoldDB" id="A0A8K1CM40"/>
<comment type="subcellular location">
    <subcellularLocation>
        <location evidence="1">Membrane</location>
    </subcellularLocation>
</comment>
<feature type="transmembrane region" description="Helical" evidence="7">
    <location>
        <begin position="364"/>
        <end position="389"/>
    </location>
</feature>
<dbReference type="PANTHER" id="PTHR22765:SF411">
    <property type="entry name" value="OS02G0248440 PROTEIN"/>
    <property type="match status" value="1"/>
</dbReference>
<dbReference type="PANTHER" id="PTHR22765">
    <property type="entry name" value="RING FINGER AND PROTEASE ASSOCIATED DOMAIN-CONTAINING"/>
    <property type="match status" value="1"/>
</dbReference>
<dbReference type="GO" id="GO:0061630">
    <property type="term" value="F:ubiquitin protein ligase activity"/>
    <property type="evidence" value="ECO:0007669"/>
    <property type="project" value="TreeGrafter"/>
</dbReference>
<dbReference type="InterPro" id="IPR046450">
    <property type="entry name" value="PA_dom_sf"/>
</dbReference>
<evidence type="ECO:0000313" key="10">
    <source>
        <dbReference type="Proteomes" id="UP000794436"/>
    </source>
</evidence>
<proteinExistence type="predicted"/>